<dbReference type="Gene3D" id="2.60.120.1440">
    <property type="match status" value="1"/>
</dbReference>
<proteinExistence type="predicted"/>
<dbReference type="EMBL" id="JACRTI010000021">
    <property type="protein sequence ID" value="MBC8602076.1"/>
    <property type="molecule type" value="Genomic_DNA"/>
</dbReference>
<evidence type="ECO:0000256" key="1">
    <source>
        <dbReference type="SAM" id="Phobius"/>
    </source>
</evidence>
<evidence type="ECO:0000313" key="7">
    <source>
        <dbReference type="Proteomes" id="UP000629596"/>
    </source>
</evidence>
<dbReference type="Pfam" id="PF04773">
    <property type="entry name" value="FecR"/>
    <property type="match status" value="1"/>
</dbReference>
<evidence type="ECO:0000313" key="6">
    <source>
        <dbReference type="Proteomes" id="UP000256321"/>
    </source>
</evidence>
<dbReference type="FunFam" id="2.60.120.1440:FF:000001">
    <property type="entry name" value="Putative anti-sigma factor"/>
    <property type="match status" value="1"/>
</dbReference>
<feature type="transmembrane region" description="Helical" evidence="1">
    <location>
        <begin position="85"/>
        <end position="106"/>
    </location>
</feature>
<keyword evidence="1" id="KW-0812">Transmembrane</keyword>
<protein>
    <submittedName>
        <fullName evidence="5">FecR family protein</fullName>
    </submittedName>
</protein>
<dbReference type="AlphaFoldDB" id="A0A3D8HDX7"/>
<evidence type="ECO:0000259" key="3">
    <source>
        <dbReference type="Pfam" id="PF16344"/>
    </source>
</evidence>
<keyword evidence="1" id="KW-1133">Transmembrane helix</keyword>
<feature type="domain" description="Protein FecR C-terminal" evidence="3">
    <location>
        <begin position="316"/>
        <end position="383"/>
    </location>
</feature>
<evidence type="ECO:0000313" key="4">
    <source>
        <dbReference type="EMBL" id="MBC8602076.1"/>
    </source>
</evidence>
<evidence type="ECO:0000259" key="2">
    <source>
        <dbReference type="Pfam" id="PF04773"/>
    </source>
</evidence>
<feature type="domain" description="FecR protein" evidence="2">
    <location>
        <begin position="181"/>
        <end position="274"/>
    </location>
</feature>
<dbReference type="Proteomes" id="UP000629596">
    <property type="component" value="Unassembled WGS sequence"/>
</dbReference>
<gene>
    <name evidence="5" type="ORF">DWU89_10400</name>
    <name evidence="4" type="ORF">H8784_10140</name>
</gene>
<accession>A0A3D8HDX7</accession>
<evidence type="ECO:0000313" key="5">
    <source>
        <dbReference type="EMBL" id="RDU49175.1"/>
    </source>
</evidence>
<reference evidence="4 7" key="2">
    <citation type="submission" date="2020-08" db="EMBL/GenBank/DDBJ databases">
        <title>Genome public.</title>
        <authorList>
            <person name="Liu C."/>
            <person name="Sun Q."/>
        </authorList>
    </citation>
    <scope>NUCLEOTIDE SEQUENCE [LARGE SCALE GENOMIC DNA]</scope>
    <source>
        <strain evidence="4 7">426_9</strain>
    </source>
</reference>
<keyword evidence="1" id="KW-0472">Membrane</keyword>
<dbReference type="InterPro" id="IPR012373">
    <property type="entry name" value="Ferrdict_sens_TM"/>
</dbReference>
<dbReference type="Proteomes" id="UP000256321">
    <property type="component" value="Unassembled WGS sequence"/>
</dbReference>
<dbReference type="Gene3D" id="3.55.50.30">
    <property type="match status" value="1"/>
</dbReference>
<comment type="caution">
    <text evidence="5">The sequence shown here is derived from an EMBL/GenBank/DDBJ whole genome shotgun (WGS) entry which is preliminary data.</text>
</comment>
<dbReference type="PANTHER" id="PTHR30273:SF2">
    <property type="entry name" value="PROTEIN FECR"/>
    <property type="match status" value="1"/>
</dbReference>
<dbReference type="EMBL" id="QREV01000021">
    <property type="protein sequence ID" value="RDU49175.1"/>
    <property type="molecule type" value="Genomic_DNA"/>
</dbReference>
<dbReference type="InterPro" id="IPR006860">
    <property type="entry name" value="FecR"/>
</dbReference>
<dbReference type="PIRSF" id="PIRSF018266">
    <property type="entry name" value="FecR"/>
    <property type="match status" value="1"/>
</dbReference>
<keyword evidence="7" id="KW-1185">Reference proteome</keyword>
<dbReference type="GO" id="GO:0016989">
    <property type="term" value="F:sigma factor antagonist activity"/>
    <property type="evidence" value="ECO:0007669"/>
    <property type="project" value="TreeGrafter"/>
</dbReference>
<sequence>MLSNQWLQNKSFIQWRLFPTQEDNLYWEQFIKVNPHLTDEIEEAISILKSIKLNTQKLSPEEKRNLFDLIQKDIENRNKRRRFRIYLTVSAVACAALLLVLLQPFFSGKNEVPHENLLVVADSSTVNQKDIQLVLANNRTITFEEDADIKYDKKGEITANAGVEQIKVSKTEEEETALNTLIVPKGKRSSLTLADGSKVWVNSGSTLKFPTTFKIDRREIWVDGEIYIEVEKNKAKPFYVNTSHMTINVVGTQFNVTAYDEDTDYSVVLVEGCVDVSINKEKARLKPNQMLSVSMDKISVQQIDVNNYISWKEGYLQFASEPLSNILKRLSRYYDTPIDYDENIAQLKCNGKLVLFDNLEDVMKTIYNTIPIKYSQKADRILVQKK</sequence>
<dbReference type="Pfam" id="PF16344">
    <property type="entry name" value="FecR_C"/>
    <property type="match status" value="1"/>
</dbReference>
<dbReference type="InterPro" id="IPR032508">
    <property type="entry name" value="FecR_C"/>
</dbReference>
<dbReference type="PANTHER" id="PTHR30273">
    <property type="entry name" value="PERIPLASMIC SIGNAL SENSOR AND SIGMA FACTOR ACTIVATOR FECR-RELATED"/>
    <property type="match status" value="1"/>
</dbReference>
<name>A0A3D8HDX7_9BACT</name>
<dbReference type="RefSeq" id="WP_115499580.1">
    <property type="nucleotide sequence ID" value="NZ_JACRTI010000021.1"/>
</dbReference>
<reference evidence="5 6" key="1">
    <citation type="submission" date="2018-07" db="EMBL/GenBank/DDBJ databases">
        <title>Parabacteroides acidifaciens nov. sp., isolated from human feces.</title>
        <authorList>
            <person name="Wang Y.J."/>
        </authorList>
    </citation>
    <scope>NUCLEOTIDE SEQUENCE [LARGE SCALE GENOMIC DNA]</scope>
    <source>
        <strain evidence="5 6">426-9</strain>
    </source>
</reference>
<organism evidence="5 6">
    <name type="scientific">Parabacteroides acidifaciens</name>
    <dbReference type="NCBI Taxonomy" id="2290935"/>
    <lineage>
        <taxon>Bacteria</taxon>
        <taxon>Pseudomonadati</taxon>
        <taxon>Bacteroidota</taxon>
        <taxon>Bacteroidia</taxon>
        <taxon>Bacteroidales</taxon>
        <taxon>Tannerellaceae</taxon>
        <taxon>Parabacteroides</taxon>
    </lineage>
</organism>